<name>A0A0R3XCC9_HYDTA</name>
<gene>
    <name evidence="1" type="ORF">TTAC_LOCUS11189</name>
</gene>
<protein>
    <submittedName>
        <fullName evidence="3">Solute carrier family 40 protein</fullName>
    </submittedName>
</protein>
<proteinExistence type="predicted"/>
<dbReference type="Proteomes" id="UP000274429">
    <property type="component" value="Unassembled WGS sequence"/>
</dbReference>
<dbReference type="WBParaSite" id="TTAC_0001120601-mRNA-1">
    <property type="protein sequence ID" value="TTAC_0001120601-mRNA-1"/>
    <property type="gene ID" value="TTAC_0001120601"/>
</dbReference>
<dbReference type="AlphaFoldDB" id="A0A0R3XCC9"/>
<evidence type="ECO:0000313" key="3">
    <source>
        <dbReference type="WBParaSite" id="TTAC_0001120601-mRNA-1"/>
    </source>
</evidence>
<organism evidence="3">
    <name type="scientific">Hydatigena taeniaeformis</name>
    <name type="common">Feline tapeworm</name>
    <name type="synonym">Taenia taeniaeformis</name>
    <dbReference type="NCBI Taxonomy" id="6205"/>
    <lineage>
        <taxon>Eukaryota</taxon>
        <taxon>Metazoa</taxon>
        <taxon>Spiralia</taxon>
        <taxon>Lophotrochozoa</taxon>
        <taxon>Platyhelminthes</taxon>
        <taxon>Cestoda</taxon>
        <taxon>Eucestoda</taxon>
        <taxon>Cyclophyllidea</taxon>
        <taxon>Taeniidae</taxon>
        <taxon>Hydatigera</taxon>
    </lineage>
</organism>
<accession>A0A0R3XCC9</accession>
<keyword evidence="2" id="KW-1185">Reference proteome</keyword>
<evidence type="ECO:0000313" key="2">
    <source>
        <dbReference type="Proteomes" id="UP000274429"/>
    </source>
</evidence>
<dbReference type="EMBL" id="UYWX01023157">
    <property type="protein sequence ID" value="VDM36169.1"/>
    <property type="molecule type" value="Genomic_DNA"/>
</dbReference>
<sequence>MSYVFTAGDLGMTSVCGIRPVPVFHCHTINNRRDTAVNHLKKLHFLESSLLHPLIDVSNDTTLKSLPHETVLTPLLLVVTPFQWLALHAVYGQQKSASLIPVCIANEAAGRVGNMPAIAWKGMTDAVASWGYLLAAPDTMRWLMRGVSRRAGECCCCLVYFTTHMSGGDWRFILACVPSHSPRLLFLSECAYSVLRSTFLHPMRNHGTLQYVVNNYYFEKNAEFAAPES</sequence>
<reference evidence="3" key="1">
    <citation type="submission" date="2017-02" db="UniProtKB">
        <authorList>
            <consortium name="WormBaseParasite"/>
        </authorList>
    </citation>
    <scope>IDENTIFICATION</scope>
</reference>
<evidence type="ECO:0000313" key="1">
    <source>
        <dbReference type="EMBL" id="VDM36169.1"/>
    </source>
</evidence>
<reference evidence="1 2" key="2">
    <citation type="submission" date="2018-11" db="EMBL/GenBank/DDBJ databases">
        <authorList>
            <consortium name="Pathogen Informatics"/>
        </authorList>
    </citation>
    <scope>NUCLEOTIDE SEQUENCE [LARGE SCALE GENOMIC DNA]</scope>
</reference>